<organism evidence="1 2">
    <name type="scientific">Lentinula raphanica</name>
    <dbReference type="NCBI Taxonomy" id="153919"/>
    <lineage>
        <taxon>Eukaryota</taxon>
        <taxon>Fungi</taxon>
        <taxon>Dikarya</taxon>
        <taxon>Basidiomycota</taxon>
        <taxon>Agaricomycotina</taxon>
        <taxon>Agaricomycetes</taxon>
        <taxon>Agaricomycetidae</taxon>
        <taxon>Agaricales</taxon>
        <taxon>Marasmiineae</taxon>
        <taxon>Omphalotaceae</taxon>
        <taxon>Lentinula</taxon>
    </lineage>
</organism>
<comment type="caution">
    <text evidence="1">The sequence shown here is derived from an EMBL/GenBank/DDBJ whole genome shotgun (WGS) entry which is preliminary data.</text>
</comment>
<keyword evidence="2" id="KW-1185">Reference proteome</keyword>
<dbReference type="AlphaFoldDB" id="A0AA38PLD1"/>
<evidence type="ECO:0000313" key="1">
    <source>
        <dbReference type="EMBL" id="KAJ3844856.1"/>
    </source>
</evidence>
<dbReference type="EMBL" id="MU805945">
    <property type="protein sequence ID" value="KAJ3844856.1"/>
    <property type="molecule type" value="Genomic_DNA"/>
</dbReference>
<protein>
    <submittedName>
        <fullName evidence="1">Uncharacterized protein</fullName>
    </submittedName>
</protein>
<sequence>MSSSILISSTSLSLQTCNIYCSGCAFCEPSTGLSGRVQDDEIDSFDSFPGCACAFVPAYVFPSVTNPTTNTTMVSAGWPFFLHYTKTFVKTIPASDNISVEDVLQVLHPPALAGPNSSVTIKSDDVVDPSKPIAYTRTRTKQEVLAVLNLFTITHTVYTIKGVASWTNDGTDMKFETGRGITISQQWRVKQNEESQEVEILMKFDCRH</sequence>
<dbReference type="Proteomes" id="UP001163846">
    <property type="component" value="Unassembled WGS sequence"/>
</dbReference>
<evidence type="ECO:0000313" key="2">
    <source>
        <dbReference type="Proteomes" id="UP001163846"/>
    </source>
</evidence>
<gene>
    <name evidence="1" type="ORF">F5878DRAFT_20967</name>
</gene>
<accession>A0AA38PLD1</accession>
<proteinExistence type="predicted"/>
<name>A0AA38PLD1_9AGAR</name>
<reference evidence="1" key="1">
    <citation type="submission" date="2022-08" db="EMBL/GenBank/DDBJ databases">
        <authorList>
            <consortium name="DOE Joint Genome Institute"/>
            <person name="Min B."/>
            <person name="Riley R."/>
            <person name="Sierra-Patev S."/>
            <person name="Naranjo-Ortiz M."/>
            <person name="Looney B."/>
            <person name="Konkel Z."/>
            <person name="Slot J.C."/>
            <person name="Sakamoto Y."/>
            <person name="Steenwyk J.L."/>
            <person name="Rokas A."/>
            <person name="Carro J."/>
            <person name="Camarero S."/>
            <person name="Ferreira P."/>
            <person name="Molpeceres G."/>
            <person name="Ruiz-Duenas F.J."/>
            <person name="Serrano A."/>
            <person name="Henrissat B."/>
            <person name="Drula E."/>
            <person name="Hughes K.W."/>
            <person name="Mata J.L."/>
            <person name="Ishikawa N.K."/>
            <person name="Vargas-Isla R."/>
            <person name="Ushijima S."/>
            <person name="Smith C.A."/>
            <person name="Ahrendt S."/>
            <person name="Andreopoulos W."/>
            <person name="He G."/>
            <person name="Labutti K."/>
            <person name="Lipzen A."/>
            <person name="Ng V."/>
            <person name="Sandor L."/>
            <person name="Barry K."/>
            <person name="Martinez A.T."/>
            <person name="Xiao Y."/>
            <person name="Gibbons J.G."/>
            <person name="Terashima K."/>
            <person name="Hibbett D.S."/>
            <person name="Grigoriev I.V."/>
        </authorList>
    </citation>
    <scope>NUCLEOTIDE SEQUENCE</scope>
    <source>
        <strain evidence="1">TFB9207</strain>
    </source>
</reference>